<dbReference type="Pfam" id="PF13450">
    <property type="entry name" value="NAD_binding_8"/>
    <property type="match status" value="1"/>
</dbReference>
<name>A0A9W9YCG4_9CNID</name>
<dbReference type="EMBL" id="MU827792">
    <property type="protein sequence ID" value="KAJ7330583.1"/>
    <property type="molecule type" value="Genomic_DNA"/>
</dbReference>
<gene>
    <name evidence="2" type="ORF">OS493_022196</name>
</gene>
<comment type="caution">
    <text evidence="2">The sequence shown here is derived from an EMBL/GenBank/DDBJ whole genome shotgun (WGS) entry which is preliminary data.</text>
</comment>
<keyword evidence="1" id="KW-1133">Transmembrane helix</keyword>
<dbReference type="Gene3D" id="3.50.50.60">
    <property type="entry name" value="FAD/NAD(P)-binding domain"/>
    <property type="match status" value="1"/>
</dbReference>
<dbReference type="SUPFAM" id="SSF51971">
    <property type="entry name" value="Nucleotide-binding domain"/>
    <property type="match status" value="1"/>
</dbReference>
<evidence type="ECO:0000313" key="2">
    <source>
        <dbReference type="EMBL" id="KAJ7330583.1"/>
    </source>
</evidence>
<dbReference type="InterPro" id="IPR036188">
    <property type="entry name" value="FAD/NAD-bd_sf"/>
</dbReference>
<dbReference type="PANTHER" id="PTHR43563">
    <property type="entry name" value="AMINE OXIDASE"/>
    <property type="match status" value="1"/>
</dbReference>
<protein>
    <submittedName>
        <fullName evidence="2">Uncharacterized protein</fullName>
    </submittedName>
</protein>
<sequence length="246" mass="28293">MVWTEYSAVRNFRNTWSHSERVKCHVTWSWLEEVFQECTWLRQLLRMKKESNVCLFEKYSRFGGRDYDFRFSRAPNISITFVSLVVIVVVLAALLAHERGKENSARDAPGLEEESSLTSMSCDVVVVGGGISGMYMAETLVRMKKETNVCLFEKDSRFGGRDYDVRFSQAPNIAISLGAWRVDKRHKKVMNLARRFKIPMLKMGHEKVVLFEARGLYASNLQSLKEQAFPTLLSGPFAKHDHVQNV</sequence>
<dbReference type="GO" id="GO:0016491">
    <property type="term" value="F:oxidoreductase activity"/>
    <property type="evidence" value="ECO:0007669"/>
    <property type="project" value="UniProtKB-ARBA"/>
</dbReference>
<evidence type="ECO:0000313" key="3">
    <source>
        <dbReference type="Proteomes" id="UP001163046"/>
    </source>
</evidence>
<proteinExistence type="predicted"/>
<dbReference type="OrthoDB" id="10051671at2759"/>
<evidence type="ECO:0000256" key="1">
    <source>
        <dbReference type="SAM" id="Phobius"/>
    </source>
</evidence>
<keyword evidence="1" id="KW-0472">Membrane</keyword>
<keyword evidence="3" id="KW-1185">Reference proteome</keyword>
<feature type="transmembrane region" description="Helical" evidence="1">
    <location>
        <begin position="77"/>
        <end position="97"/>
    </location>
</feature>
<reference evidence="2" key="1">
    <citation type="submission" date="2023-01" db="EMBL/GenBank/DDBJ databases">
        <title>Genome assembly of the deep-sea coral Lophelia pertusa.</title>
        <authorList>
            <person name="Herrera S."/>
            <person name="Cordes E."/>
        </authorList>
    </citation>
    <scope>NUCLEOTIDE SEQUENCE</scope>
    <source>
        <strain evidence="2">USNM1676648</strain>
        <tissue evidence="2">Polyp</tissue>
    </source>
</reference>
<dbReference type="InterPro" id="IPR050703">
    <property type="entry name" value="Flavin_MAO"/>
</dbReference>
<dbReference type="Proteomes" id="UP001163046">
    <property type="component" value="Unassembled WGS sequence"/>
</dbReference>
<accession>A0A9W9YCG4</accession>
<organism evidence="2 3">
    <name type="scientific">Desmophyllum pertusum</name>
    <dbReference type="NCBI Taxonomy" id="174260"/>
    <lineage>
        <taxon>Eukaryota</taxon>
        <taxon>Metazoa</taxon>
        <taxon>Cnidaria</taxon>
        <taxon>Anthozoa</taxon>
        <taxon>Hexacorallia</taxon>
        <taxon>Scleractinia</taxon>
        <taxon>Caryophylliina</taxon>
        <taxon>Caryophylliidae</taxon>
        <taxon>Desmophyllum</taxon>
    </lineage>
</organism>
<keyword evidence="1" id="KW-0812">Transmembrane</keyword>
<dbReference type="AlphaFoldDB" id="A0A9W9YCG4"/>
<dbReference type="PANTHER" id="PTHR43563:SF1">
    <property type="entry name" value="AMINE OXIDASE [FLAVIN-CONTAINING] B"/>
    <property type="match status" value="1"/>
</dbReference>